<evidence type="ECO:0000313" key="1">
    <source>
        <dbReference type="EMBL" id="CAI9170609.1"/>
    </source>
</evidence>
<keyword evidence="2" id="KW-1185">Reference proteome</keyword>
<name>A0ABN8ZFH1_RANTA</name>
<dbReference type="EMBL" id="OX459939">
    <property type="protein sequence ID" value="CAI9170609.1"/>
    <property type="molecule type" value="Genomic_DNA"/>
</dbReference>
<organism evidence="1 2">
    <name type="scientific">Rangifer tarandus platyrhynchus</name>
    <name type="common">Svalbard reindeer</name>
    <dbReference type="NCBI Taxonomy" id="3082113"/>
    <lineage>
        <taxon>Eukaryota</taxon>
        <taxon>Metazoa</taxon>
        <taxon>Chordata</taxon>
        <taxon>Craniata</taxon>
        <taxon>Vertebrata</taxon>
        <taxon>Euteleostomi</taxon>
        <taxon>Mammalia</taxon>
        <taxon>Eutheria</taxon>
        <taxon>Laurasiatheria</taxon>
        <taxon>Artiodactyla</taxon>
        <taxon>Ruminantia</taxon>
        <taxon>Pecora</taxon>
        <taxon>Cervidae</taxon>
        <taxon>Odocoileinae</taxon>
        <taxon>Rangifer</taxon>
    </lineage>
</organism>
<sequence length="105" mass="11624">MTHCQCPERKCEGRLGRWPLLAGPTWVQMTQRWSPGALSSEPFAKALLPQFPYLEMLFSEGPAAVASLVAQSIKNSPTVQETRVQSLVWKDPLDKGMTTHSSILA</sequence>
<reference evidence="1" key="1">
    <citation type="submission" date="2023-04" db="EMBL/GenBank/DDBJ databases">
        <authorList>
            <consortium name="ELIXIR-Norway"/>
        </authorList>
    </citation>
    <scope>NUCLEOTIDE SEQUENCE [LARGE SCALE GENOMIC DNA]</scope>
</reference>
<proteinExistence type="predicted"/>
<accession>A0ABN8ZFH1</accession>
<protein>
    <submittedName>
        <fullName evidence="1">Uncharacterized protein</fullName>
    </submittedName>
</protein>
<evidence type="ECO:0000313" key="2">
    <source>
        <dbReference type="Proteomes" id="UP001176941"/>
    </source>
</evidence>
<gene>
    <name evidence="1" type="ORF">MRATA1EN1_LOCUS19571</name>
</gene>
<dbReference type="Proteomes" id="UP001176941">
    <property type="component" value="Chromosome 3"/>
</dbReference>